<organism evidence="1 2">
    <name type="scientific">Symbiodinium pilosum</name>
    <name type="common">Dinoflagellate</name>
    <dbReference type="NCBI Taxonomy" id="2952"/>
    <lineage>
        <taxon>Eukaryota</taxon>
        <taxon>Sar</taxon>
        <taxon>Alveolata</taxon>
        <taxon>Dinophyceae</taxon>
        <taxon>Suessiales</taxon>
        <taxon>Symbiodiniaceae</taxon>
        <taxon>Symbiodinium</taxon>
    </lineage>
</organism>
<feature type="non-terminal residue" evidence="1">
    <location>
        <position position="1"/>
    </location>
</feature>
<evidence type="ECO:0000313" key="1">
    <source>
        <dbReference type="EMBL" id="CAE7500221.1"/>
    </source>
</evidence>
<dbReference type="EMBL" id="CAJNIZ010027424">
    <property type="protein sequence ID" value="CAE7500221.1"/>
    <property type="molecule type" value="Genomic_DNA"/>
</dbReference>
<proteinExistence type="predicted"/>
<evidence type="ECO:0000313" key="2">
    <source>
        <dbReference type="Proteomes" id="UP000649617"/>
    </source>
</evidence>
<comment type="caution">
    <text evidence="1">The sequence shown here is derived from an EMBL/GenBank/DDBJ whole genome shotgun (WGS) entry which is preliminary data.</text>
</comment>
<keyword evidence="2" id="KW-1185">Reference proteome</keyword>
<dbReference type="Proteomes" id="UP000649617">
    <property type="component" value="Unassembled WGS sequence"/>
</dbReference>
<accession>A0A812STJ3</accession>
<dbReference type="AlphaFoldDB" id="A0A812STJ3"/>
<protein>
    <submittedName>
        <fullName evidence="1">PPD protein</fullName>
    </submittedName>
</protein>
<reference evidence="1" key="1">
    <citation type="submission" date="2021-02" db="EMBL/GenBank/DDBJ databases">
        <authorList>
            <person name="Dougan E. K."/>
            <person name="Rhodes N."/>
            <person name="Thang M."/>
            <person name="Chan C."/>
        </authorList>
    </citation>
    <scope>NUCLEOTIDE SEQUENCE</scope>
</reference>
<gene>
    <name evidence="1" type="primary">PPD</name>
    <name evidence="1" type="ORF">SPIL2461_LOCUS12943</name>
</gene>
<feature type="non-terminal residue" evidence="1">
    <location>
        <position position="51"/>
    </location>
</feature>
<sequence length="51" mass="5199">VTLATVATYPLTRSSSSIFDKKTLSVRAAAQALGSHGRRAVASANPVAAVE</sequence>
<name>A0A812STJ3_SYMPI</name>